<dbReference type="GO" id="GO:0030158">
    <property type="term" value="F:protein xylosyltransferase activity"/>
    <property type="evidence" value="ECO:0007669"/>
    <property type="project" value="InterPro"/>
</dbReference>
<keyword evidence="5" id="KW-0812">Transmembrane</keyword>
<dbReference type="GO" id="GO:0046872">
    <property type="term" value="F:metal ion binding"/>
    <property type="evidence" value="ECO:0007669"/>
    <property type="project" value="UniProtKB-KW"/>
</dbReference>
<keyword evidence="4" id="KW-0808">Transferase</keyword>
<gene>
    <name evidence="15" type="ORF">MOMA_07511</name>
</gene>
<dbReference type="PANTHER" id="PTHR46025:SF3">
    <property type="entry name" value="XYLOSYLTRANSFERASE OXT"/>
    <property type="match status" value="1"/>
</dbReference>
<evidence type="ECO:0000256" key="7">
    <source>
        <dbReference type="ARBA" id="ARBA00022824"/>
    </source>
</evidence>
<evidence type="ECO:0000256" key="12">
    <source>
        <dbReference type="ARBA" id="ARBA00023157"/>
    </source>
</evidence>
<dbReference type="STRING" id="1230338.MOMA_07511"/>
<dbReference type="AlphaFoldDB" id="L2F656"/>
<evidence type="ECO:0000256" key="3">
    <source>
        <dbReference type="ARBA" id="ARBA00022676"/>
    </source>
</evidence>
<keyword evidence="10" id="KW-0333">Golgi apparatus</keyword>
<reference evidence="15 16" key="1">
    <citation type="journal article" date="2013" name="Genome Announc.">
        <title>Genome Sequence of Moraxella macacae 0408225, a Novel Bacterial Species Isolated from a Cynomolgus Macaque with Epistaxis.</title>
        <authorList>
            <person name="Ladner J.T."/>
            <person name="Whitehouse C.A."/>
            <person name="Koroleva G.I."/>
            <person name="Palacios G.F."/>
        </authorList>
    </citation>
    <scope>NUCLEOTIDE SEQUENCE [LARGE SCALE GENOMIC DNA]</scope>
    <source>
        <strain evidence="15 16">0408225</strain>
    </source>
</reference>
<evidence type="ECO:0000256" key="10">
    <source>
        <dbReference type="ARBA" id="ARBA00023034"/>
    </source>
</evidence>
<keyword evidence="11" id="KW-0472">Membrane</keyword>
<dbReference type="GO" id="GO:0050650">
    <property type="term" value="P:chondroitin sulfate proteoglycan biosynthetic process"/>
    <property type="evidence" value="ECO:0007669"/>
    <property type="project" value="TreeGrafter"/>
</dbReference>
<dbReference type="Pfam" id="PF02485">
    <property type="entry name" value="Branch"/>
    <property type="match status" value="1"/>
</dbReference>
<dbReference type="InterPro" id="IPR043538">
    <property type="entry name" value="XYLT"/>
</dbReference>
<keyword evidence="6" id="KW-0479">Metal-binding</keyword>
<keyword evidence="13" id="KW-0325">Glycoprotein</keyword>
<keyword evidence="7" id="KW-0256">Endoplasmic reticulum</keyword>
<keyword evidence="8" id="KW-0735">Signal-anchor</keyword>
<sequence>MTKSTQKHALLVQAHKNVDYFIRLADYEKNLNIYVHLDKKSDEFTRLKSQNLPTNFYLIEERISVFWGGFSQILATLTLFDKAMSLPENQFFHLVSGEDVLLQPIEMIEKNWQAIYNFAPMITCKQNQSYNYRFLCNAIHADTDWQRQIVGKILTKMQQLFAKIYLLVVNPKPVYFGSQWFSITRSDWQKILPFLHKYEQFFVKKLVPDEHFFQTLLRQETQISLSNINKRYIIFDKKINNANSPIYLNFAQLQQAKQQGNWFARKVNQDVATAWLLADLKQEGR</sequence>
<dbReference type="EMBL" id="ANIN01000002">
    <property type="protein sequence ID" value="ELA08390.1"/>
    <property type="molecule type" value="Genomic_DNA"/>
</dbReference>
<keyword evidence="9" id="KW-1133">Transmembrane helix</keyword>
<name>L2F656_9GAMM</name>
<dbReference type="InterPro" id="IPR003406">
    <property type="entry name" value="Glyco_trans_14"/>
</dbReference>
<evidence type="ECO:0000256" key="14">
    <source>
        <dbReference type="ARBA" id="ARBA00042865"/>
    </source>
</evidence>
<dbReference type="GO" id="GO:0015012">
    <property type="term" value="P:heparan sulfate proteoglycan biosynthetic process"/>
    <property type="evidence" value="ECO:0007669"/>
    <property type="project" value="TreeGrafter"/>
</dbReference>
<evidence type="ECO:0000313" key="15">
    <source>
        <dbReference type="EMBL" id="ELA08390.1"/>
    </source>
</evidence>
<evidence type="ECO:0000256" key="4">
    <source>
        <dbReference type="ARBA" id="ARBA00022679"/>
    </source>
</evidence>
<evidence type="ECO:0000256" key="11">
    <source>
        <dbReference type="ARBA" id="ARBA00023136"/>
    </source>
</evidence>
<evidence type="ECO:0000256" key="8">
    <source>
        <dbReference type="ARBA" id="ARBA00022968"/>
    </source>
</evidence>
<comment type="subcellular location">
    <subcellularLocation>
        <location evidence="2">Endoplasmic reticulum membrane</location>
        <topology evidence="2">Single-pass type II membrane protein</topology>
    </subcellularLocation>
    <subcellularLocation>
        <location evidence="1">Golgi apparatus membrane</location>
        <topology evidence="1">Single-pass type II membrane protein</topology>
    </subcellularLocation>
</comment>
<keyword evidence="16" id="KW-1185">Reference proteome</keyword>
<keyword evidence="12" id="KW-1015">Disulfide bond</keyword>
<evidence type="ECO:0000256" key="9">
    <source>
        <dbReference type="ARBA" id="ARBA00022989"/>
    </source>
</evidence>
<comment type="caution">
    <text evidence="15">The sequence shown here is derived from an EMBL/GenBank/DDBJ whole genome shotgun (WGS) entry which is preliminary data.</text>
</comment>
<evidence type="ECO:0000256" key="2">
    <source>
        <dbReference type="ARBA" id="ARBA00004648"/>
    </source>
</evidence>
<dbReference type="PATRIC" id="fig|1230338.3.peg.1600"/>
<proteinExistence type="predicted"/>
<keyword evidence="3" id="KW-0328">Glycosyltransferase</keyword>
<evidence type="ECO:0000256" key="6">
    <source>
        <dbReference type="ARBA" id="ARBA00022723"/>
    </source>
</evidence>
<protein>
    <recommendedName>
        <fullName evidence="14">Peptide O-xylosyltransferase</fullName>
    </recommendedName>
</protein>
<dbReference type="GO" id="GO:0016020">
    <property type="term" value="C:membrane"/>
    <property type="evidence" value="ECO:0007669"/>
    <property type="project" value="InterPro"/>
</dbReference>
<dbReference type="OrthoDB" id="7943907at2"/>
<dbReference type="PANTHER" id="PTHR46025">
    <property type="entry name" value="XYLOSYLTRANSFERASE OXT"/>
    <property type="match status" value="1"/>
</dbReference>
<evidence type="ECO:0000313" key="16">
    <source>
        <dbReference type="Proteomes" id="UP000023795"/>
    </source>
</evidence>
<accession>L2F656</accession>
<dbReference type="eggNOG" id="ENOG502Z86D">
    <property type="taxonomic scope" value="Bacteria"/>
</dbReference>
<dbReference type="RefSeq" id="WP_009501943.1">
    <property type="nucleotide sequence ID" value="NZ_ANIN01000002.1"/>
</dbReference>
<organism evidence="15 16">
    <name type="scientific">Moraxella macacae 0408225</name>
    <dbReference type="NCBI Taxonomy" id="1230338"/>
    <lineage>
        <taxon>Bacteria</taxon>
        <taxon>Pseudomonadati</taxon>
        <taxon>Pseudomonadota</taxon>
        <taxon>Gammaproteobacteria</taxon>
        <taxon>Moraxellales</taxon>
        <taxon>Moraxellaceae</taxon>
        <taxon>Moraxella</taxon>
    </lineage>
</organism>
<dbReference type="Proteomes" id="UP000023795">
    <property type="component" value="Unassembled WGS sequence"/>
</dbReference>
<evidence type="ECO:0000256" key="1">
    <source>
        <dbReference type="ARBA" id="ARBA00004323"/>
    </source>
</evidence>
<evidence type="ECO:0000256" key="5">
    <source>
        <dbReference type="ARBA" id="ARBA00022692"/>
    </source>
</evidence>
<evidence type="ECO:0000256" key="13">
    <source>
        <dbReference type="ARBA" id="ARBA00023180"/>
    </source>
</evidence>